<feature type="domain" description="Peptidase S1" evidence="3">
    <location>
        <begin position="26"/>
        <end position="245"/>
    </location>
</feature>
<reference evidence="4 5" key="1">
    <citation type="submission" date="2024-05" db="EMBL/GenBank/DDBJ databases">
        <title>Culex pipiens pipiens assembly and annotation.</title>
        <authorList>
            <person name="Alout H."/>
            <person name="Durand T."/>
        </authorList>
    </citation>
    <scope>NUCLEOTIDE SEQUENCE [LARGE SCALE GENOMIC DNA]</scope>
    <source>
        <strain evidence="4">HA-2024</strain>
        <tissue evidence="4">Whole body</tissue>
    </source>
</reference>
<dbReference type="Pfam" id="PF00089">
    <property type="entry name" value="Trypsin"/>
    <property type="match status" value="1"/>
</dbReference>
<evidence type="ECO:0000256" key="2">
    <source>
        <dbReference type="SAM" id="SignalP"/>
    </source>
</evidence>
<dbReference type="PANTHER" id="PTHR24260">
    <property type="match status" value="1"/>
</dbReference>
<keyword evidence="5" id="KW-1185">Reference proteome</keyword>
<dbReference type="PROSITE" id="PS50240">
    <property type="entry name" value="TRYPSIN_DOM"/>
    <property type="match status" value="1"/>
</dbReference>
<dbReference type="AlphaFoldDB" id="A0ABD1CLY0"/>
<dbReference type="EMBL" id="JBEHCU010011005">
    <property type="protein sequence ID" value="KAL1377396.1"/>
    <property type="molecule type" value="Genomic_DNA"/>
</dbReference>
<dbReference type="PANTHER" id="PTHR24260:SF136">
    <property type="entry name" value="GH08193P-RELATED"/>
    <property type="match status" value="1"/>
</dbReference>
<evidence type="ECO:0000259" key="3">
    <source>
        <dbReference type="PROSITE" id="PS50240"/>
    </source>
</evidence>
<feature type="signal peptide" evidence="2">
    <location>
        <begin position="1"/>
        <end position="29"/>
    </location>
</feature>
<accession>A0ABD1CLY0</accession>
<proteinExistence type="inferred from homology"/>
<organism evidence="4 5">
    <name type="scientific">Culex pipiens pipiens</name>
    <name type="common">Northern house mosquito</name>
    <dbReference type="NCBI Taxonomy" id="38569"/>
    <lineage>
        <taxon>Eukaryota</taxon>
        <taxon>Metazoa</taxon>
        <taxon>Ecdysozoa</taxon>
        <taxon>Arthropoda</taxon>
        <taxon>Hexapoda</taxon>
        <taxon>Insecta</taxon>
        <taxon>Pterygota</taxon>
        <taxon>Neoptera</taxon>
        <taxon>Endopterygota</taxon>
        <taxon>Diptera</taxon>
        <taxon>Nematocera</taxon>
        <taxon>Culicoidea</taxon>
        <taxon>Culicidae</taxon>
        <taxon>Culicinae</taxon>
        <taxon>Culicini</taxon>
        <taxon>Culex</taxon>
        <taxon>Culex</taxon>
    </lineage>
</organism>
<dbReference type="InterPro" id="IPR001254">
    <property type="entry name" value="Trypsin_dom"/>
</dbReference>
<evidence type="ECO:0000256" key="1">
    <source>
        <dbReference type="ARBA" id="ARBA00024195"/>
    </source>
</evidence>
<sequence>MSSFFVTTDKLRINFLITLLILTSKLTSSEPCGTRHNSTWPWHVQLVDANPANRTVLCDGTLLSAQLVITAAHCLHDRNGDPIELDRLLVLLANGDLRPATNTFYPKPYDPKRLDHDVAMVALDRNVAFSKLVGPVCYADFGKFEDVRSPAFGGRTLEMQNEAACRQTTTKLFKMTYEKAICLGAFNESHQYSQNAGSGLVIDSGSTWILVGVLMYTTGQSTDQIDFAGGVSIERYYKWIGQIVNHYSDPDLVNKKCKQYTGGREAISNILYSVHVMDTQVNQLCHGVIVSPQRIMIYNGQSFRNQESFVKAKVHYEEWNNKLALIDLGRNISSPGSVISCLWNGRVVQNFTKVLSLRSGSLAEQYVSHVQYRPGSPLQVRYRCPANQQHAWNKTFGDLIGVKVAREQRPRIAGLLDGVPPCDTFDHFYNRQRSAEAISLQQYLPWIEDLVWRGKP</sequence>
<keyword evidence="2" id="KW-0732">Signal</keyword>
<dbReference type="SMART" id="SM00020">
    <property type="entry name" value="Tryp_SPc"/>
    <property type="match status" value="1"/>
</dbReference>
<evidence type="ECO:0000313" key="5">
    <source>
        <dbReference type="Proteomes" id="UP001562425"/>
    </source>
</evidence>
<evidence type="ECO:0000313" key="4">
    <source>
        <dbReference type="EMBL" id="KAL1377396.1"/>
    </source>
</evidence>
<comment type="similarity">
    <text evidence="1">Belongs to the peptidase S1 family. CLIP subfamily.</text>
</comment>
<dbReference type="InterPro" id="IPR009003">
    <property type="entry name" value="Peptidase_S1_PA"/>
</dbReference>
<dbReference type="Proteomes" id="UP001562425">
    <property type="component" value="Unassembled WGS sequence"/>
</dbReference>
<protein>
    <recommendedName>
        <fullName evidence="3">Peptidase S1 domain-containing protein</fullName>
    </recommendedName>
</protein>
<name>A0ABD1CLY0_CULPP</name>
<dbReference type="SUPFAM" id="SSF50494">
    <property type="entry name" value="Trypsin-like serine proteases"/>
    <property type="match status" value="1"/>
</dbReference>
<dbReference type="InterPro" id="IPR051333">
    <property type="entry name" value="CLIP_Serine_Protease"/>
</dbReference>
<dbReference type="InterPro" id="IPR043504">
    <property type="entry name" value="Peptidase_S1_PA_chymotrypsin"/>
</dbReference>
<dbReference type="Gene3D" id="2.40.10.10">
    <property type="entry name" value="Trypsin-like serine proteases"/>
    <property type="match status" value="2"/>
</dbReference>
<dbReference type="InterPro" id="IPR018114">
    <property type="entry name" value="TRYPSIN_HIS"/>
</dbReference>
<gene>
    <name evidence="4" type="ORF">pipiens_016297</name>
</gene>
<feature type="chain" id="PRO_5044760997" description="Peptidase S1 domain-containing protein" evidence="2">
    <location>
        <begin position="30"/>
        <end position="456"/>
    </location>
</feature>
<dbReference type="PROSITE" id="PS00134">
    <property type="entry name" value="TRYPSIN_HIS"/>
    <property type="match status" value="1"/>
</dbReference>
<comment type="caution">
    <text evidence="4">The sequence shown here is derived from an EMBL/GenBank/DDBJ whole genome shotgun (WGS) entry which is preliminary data.</text>
</comment>